<reference evidence="3" key="1">
    <citation type="submission" date="2015-02" db="EMBL/GenBank/DDBJ databases">
        <title>Draft Genome of Frankia sp. CpI1-S.</title>
        <authorList>
            <person name="Oshone R.T."/>
            <person name="Ngom M."/>
            <person name="Ghodhbane-Gtari F."/>
            <person name="Gtari M."/>
            <person name="Morris K."/>
            <person name="Thomas K."/>
            <person name="Sen A."/>
            <person name="Tisa L.S."/>
        </authorList>
    </citation>
    <scope>NUCLEOTIDE SEQUENCE [LARGE SCALE GENOMIC DNA]</scope>
    <source>
        <strain evidence="3">CpI1-S</strain>
    </source>
</reference>
<gene>
    <name evidence="2" type="ORF">FF36_03708</name>
</gene>
<sequence precursor="true">MTTTQTGATTAISTTAISTTASPTSAGPAMESATRATASTGTDEQAADPAPPALTGERADLLANLARRRAFLRFTVQNLDDEQASRRTTVSELTLAGLVKHVAVVEQRWLNFVLVGAAAFDGDMTAREEEFRDGFRLLPGETLAGMLDRFDEVARRTERIVAEVADLDDAHPLPVAPWFEPGASWSVRQVLLHLIAETAHHCGHADILRESLDGARTMG</sequence>
<reference evidence="2 3" key="2">
    <citation type="journal article" date="2016" name="Genome Announc.">
        <title>Permanent Draft Genome Sequences for Two Variants of Frankia sp. Strain CpI1, the First Frankia Strain Isolated from Root Nodules of Comptonia peregrina.</title>
        <authorList>
            <person name="Oshone R."/>
            <person name="Hurst S.G.IV."/>
            <person name="Abebe-Akele F."/>
            <person name="Simpson S."/>
            <person name="Morris K."/>
            <person name="Thomas W.K."/>
            <person name="Tisa L.S."/>
        </authorList>
    </citation>
    <scope>NUCLEOTIDE SEQUENCE [LARGE SCALE GENOMIC DNA]</scope>
    <source>
        <strain evidence="3">CpI1-S</strain>
    </source>
</reference>
<name>A0A0D8BD15_9ACTN</name>
<evidence type="ECO:0000256" key="1">
    <source>
        <dbReference type="SAM" id="MobiDB-lite"/>
    </source>
</evidence>
<comment type="caution">
    <text evidence="2">The sequence shown here is derived from an EMBL/GenBank/DDBJ whole genome shotgun (WGS) entry which is preliminary data.</text>
</comment>
<feature type="region of interest" description="Disordered" evidence="1">
    <location>
        <begin position="1"/>
        <end position="54"/>
    </location>
</feature>
<evidence type="ECO:0008006" key="4">
    <source>
        <dbReference type="Google" id="ProtNLM"/>
    </source>
</evidence>
<dbReference type="Proteomes" id="UP000032545">
    <property type="component" value="Unassembled WGS sequence"/>
</dbReference>
<organism evidence="2 3">
    <name type="scientific">Frankia torreyi</name>
    <dbReference type="NCBI Taxonomy" id="1856"/>
    <lineage>
        <taxon>Bacteria</taxon>
        <taxon>Bacillati</taxon>
        <taxon>Actinomycetota</taxon>
        <taxon>Actinomycetes</taxon>
        <taxon>Frankiales</taxon>
        <taxon>Frankiaceae</taxon>
        <taxon>Frankia</taxon>
    </lineage>
</organism>
<feature type="compositionally biased region" description="Low complexity" evidence="1">
    <location>
        <begin position="1"/>
        <end position="29"/>
    </location>
</feature>
<proteinExistence type="predicted"/>
<protein>
    <recommendedName>
        <fullName evidence="4">DinB family protein</fullName>
    </recommendedName>
</protein>
<feature type="compositionally biased region" description="Polar residues" evidence="1">
    <location>
        <begin position="34"/>
        <end position="43"/>
    </location>
</feature>
<dbReference type="PATRIC" id="fig|1502723.3.peg.3163"/>
<dbReference type="OrthoDB" id="4548523at2"/>
<dbReference type="Gene3D" id="1.20.120.450">
    <property type="entry name" value="dinb family like domain"/>
    <property type="match status" value="1"/>
</dbReference>
<dbReference type="Pfam" id="PF04978">
    <property type="entry name" value="MST"/>
    <property type="match status" value="1"/>
</dbReference>
<dbReference type="InterPro" id="IPR007061">
    <property type="entry name" value="MST-like"/>
</dbReference>
<evidence type="ECO:0000313" key="2">
    <source>
        <dbReference type="EMBL" id="KJE21955.1"/>
    </source>
</evidence>
<accession>A0A0D8BD15</accession>
<dbReference type="SUPFAM" id="SSF109854">
    <property type="entry name" value="DinB/YfiT-like putative metalloenzymes"/>
    <property type="match status" value="1"/>
</dbReference>
<dbReference type="EMBL" id="JYFN01000029">
    <property type="protein sequence ID" value="KJE21955.1"/>
    <property type="molecule type" value="Genomic_DNA"/>
</dbReference>
<dbReference type="InterPro" id="IPR034660">
    <property type="entry name" value="DinB/YfiT-like"/>
</dbReference>
<evidence type="ECO:0000313" key="3">
    <source>
        <dbReference type="Proteomes" id="UP000032545"/>
    </source>
</evidence>
<dbReference type="AlphaFoldDB" id="A0A0D8BD15"/>
<keyword evidence="3" id="KW-1185">Reference proteome</keyword>
<dbReference type="RefSeq" id="WP_110431470.1">
    <property type="nucleotide sequence ID" value="NZ_JYFN01000029.1"/>
</dbReference>